<keyword evidence="2" id="KW-1185">Reference proteome</keyword>
<evidence type="ECO:0000313" key="1">
    <source>
        <dbReference type="EMBL" id="CAJ2666779.1"/>
    </source>
</evidence>
<proteinExistence type="predicted"/>
<name>A0ACB0LF89_TRIPR</name>
<organism evidence="1 2">
    <name type="scientific">Trifolium pratense</name>
    <name type="common">Red clover</name>
    <dbReference type="NCBI Taxonomy" id="57577"/>
    <lineage>
        <taxon>Eukaryota</taxon>
        <taxon>Viridiplantae</taxon>
        <taxon>Streptophyta</taxon>
        <taxon>Embryophyta</taxon>
        <taxon>Tracheophyta</taxon>
        <taxon>Spermatophyta</taxon>
        <taxon>Magnoliopsida</taxon>
        <taxon>eudicotyledons</taxon>
        <taxon>Gunneridae</taxon>
        <taxon>Pentapetalae</taxon>
        <taxon>rosids</taxon>
        <taxon>fabids</taxon>
        <taxon>Fabales</taxon>
        <taxon>Fabaceae</taxon>
        <taxon>Papilionoideae</taxon>
        <taxon>50 kb inversion clade</taxon>
        <taxon>NPAAA clade</taxon>
        <taxon>Hologalegina</taxon>
        <taxon>IRL clade</taxon>
        <taxon>Trifolieae</taxon>
        <taxon>Trifolium</taxon>
    </lineage>
</organism>
<gene>
    <name evidence="1" type="ORF">MILVUS5_LOCUS31520</name>
</gene>
<accession>A0ACB0LF89</accession>
<dbReference type="Proteomes" id="UP001177021">
    <property type="component" value="Unassembled WGS sequence"/>
</dbReference>
<sequence length="656" mass="74475">MGKERYWVGKSSKKSVIVEENETRTTTPPSGCMCAIFQFFDFHPFHFPNSINHQQEITSCISKHHTTTSTTIVPKGAEAPRNSLESNDDIVSASLSKEENFKIPMNIQIKTKRSNGGNLTDLSSEISTSPGTKTPTLVARLMGLELLPNSSSPSFSSPLSTPNSLGKNNIIQHLNQGRTNQQKVQTKARNSIDSSEITRIPSSRKSDFYHHRLSLQINKENNLGDEDFEIPRFSFSKSKVDENNCKSPSQHAKQIVKQVKESVASRKVGQDITNTLKSKQDICTQQNFRVSDNLPTKDQLQAREELLGQLRIKKCPKTTTLKDSNPSSCSQRIRFIENKHKPNTTSKDQNTKPKAYALKEEQESRDKKLVPKCKKDTNEKFSSRFKRPPQTSDINICPTSNSRANDIKSNVKSKKTQSLSSNLLNNINVVQNVLSIKTESSPLATKIHHKKSQVSETQEGTTTLSTQETSTNVIEDKFNGVSTIETHKTEFQYITEILNKHVTTTTTKNVSFNTWFSPKHPLDPSIFNHLEHNFDNKDRNFTTKNHLGHRWNRKLMFDLVDEVLQEILKSKGGEKNLCFSQRFCNQLTITELMERVWKRVGEFPCAKCEVLDDIDNLIESEDMEKSIKVVGEEESEELVMEIEGSILDTLMHEIWL</sequence>
<dbReference type="EMBL" id="CASHSV030000513">
    <property type="protein sequence ID" value="CAJ2666779.1"/>
    <property type="molecule type" value="Genomic_DNA"/>
</dbReference>
<evidence type="ECO:0000313" key="2">
    <source>
        <dbReference type="Proteomes" id="UP001177021"/>
    </source>
</evidence>
<protein>
    <submittedName>
        <fullName evidence="1">Uncharacterized protein</fullName>
    </submittedName>
</protein>
<comment type="caution">
    <text evidence="1">The sequence shown here is derived from an EMBL/GenBank/DDBJ whole genome shotgun (WGS) entry which is preliminary data.</text>
</comment>
<reference evidence="1" key="1">
    <citation type="submission" date="2023-10" db="EMBL/GenBank/DDBJ databases">
        <authorList>
            <person name="Rodriguez Cubillos JULIANA M."/>
            <person name="De Vega J."/>
        </authorList>
    </citation>
    <scope>NUCLEOTIDE SEQUENCE</scope>
</reference>